<protein>
    <recommendedName>
        <fullName evidence="1">Protein kinase domain-containing protein</fullName>
    </recommendedName>
</protein>
<organism evidence="2 3">
    <name type="scientific">Penicillium coprophilum</name>
    <dbReference type="NCBI Taxonomy" id="36646"/>
    <lineage>
        <taxon>Eukaryota</taxon>
        <taxon>Fungi</taxon>
        <taxon>Dikarya</taxon>
        <taxon>Ascomycota</taxon>
        <taxon>Pezizomycotina</taxon>
        <taxon>Eurotiomycetes</taxon>
        <taxon>Eurotiomycetidae</taxon>
        <taxon>Eurotiales</taxon>
        <taxon>Aspergillaceae</taxon>
        <taxon>Penicillium</taxon>
    </lineage>
</organism>
<dbReference type="InterPro" id="IPR000719">
    <property type="entry name" value="Prot_kinase_dom"/>
</dbReference>
<dbReference type="STRING" id="36646.A0A1V6UZ05"/>
<dbReference type="GO" id="GO:0005524">
    <property type="term" value="F:ATP binding"/>
    <property type="evidence" value="ECO:0007669"/>
    <property type="project" value="InterPro"/>
</dbReference>
<dbReference type="InterPro" id="IPR011009">
    <property type="entry name" value="Kinase-like_dom_sf"/>
</dbReference>
<feature type="domain" description="Protein kinase" evidence="1">
    <location>
        <begin position="72"/>
        <end position="236"/>
    </location>
</feature>
<dbReference type="PROSITE" id="PS50011">
    <property type="entry name" value="PROTEIN_KINASE_DOM"/>
    <property type="match status" value="1"/>
</dbReference>
<dbReference type="AlphaFoldDB" id="A0A1V6UZ05"/>
<comment type="caution">
    <text evidence="2">The sequence shown here is derived from an EMBL/GenBank/DDBJ whole genome shotgun (WGS) entry which is preliminary data.</text>
</comment>
<name>A0A1V6UZ05_9EURO</name>
<gene>
    <name evidence="2" type="ORF">PENCOP_c003G02733</name>
</gene>
<dbReference type="SUPFAM" id="SSF56112">
    <property type="entry name" value="Protein kinase-like (PK-like)"/>
    <property type="match status" value="1"/>
</dbReference>
<dbReference type="Pfam" id="PF00069">
    <property type="entry name" value="Pkinase"/>
    <property type="match status" value="1"/>
</dbReference>
<accession>A0A1V6UZ05</accession>
<dbReference type="EMBL" id="MDDG01000003">
    <property type="protein sequence ID" value="OQE43651.1"/>
    <property type="molecule type" value="Genomic_DNA"/>
</dbReference>
<dbReference type="GO" id="GO:0004672">
    <property type="term" value="F:protein kinase activity"/>
    <property type="evidence" value="ECO:0007669"/>
    <property type="project" value="InterPro"/>
</dbReference>
<dbReference type="Gene3D" id="1.10.510.10">
    <property type="entry name" value="Transferase(Phosphotransferase) domain 1"/>
    <property type="match status" value="1"/>
</dbReference>
<dbReference type="Proteomes" id="UP000191500">
    <property type="component" value="Unassembled WGS sequence"/>
</dbReference>
<reference evidence="3" key="1">
    <citation type="journal article" date="2017" name="Nat. Microbiol.">
        <title>Global analysis of biosynthetic gene clusters reveals vast potential of secondary metabolite production in Penicillium species.</title>
        <authorList>
            <person name="Nielsen J.C."/>
            <person name="Grijseels S."/>
            <person name="Prigent S."/>
            <person name="Ji B."/>
            <person name="Dainat J."/>
            <person name="Nielsen K.F."/>
            <person name="Frisvad J.C."/>
            <person name="Workman M."/>
            <person name="Nielsen J."/>
        </authorList>
    </citation>
    <scope>NUCLEOTIDE SEQUENCE [LARGE SCALE GENOMIC DNA]</scope>
    <source>
        <strain evidence="3">IBT 31321</strain>
    </source>
</reference>
<proteinExistence type="predicted"/>
<evidence type="ECO:0000259" key="1">
    <source>
        <dbReference type="PROSITE" id="PS50011"/>
    </source>
</evidence>
<sequence>MSFVSEASPENETEIDQDQPLVKSLQNLTMIESWNDGKLKSTTFYHVTDDEEVFFGYASKNKREMTMPEFNSSLKRVQDQDIYSKISVNIHLTLASEVLDPSLVYVKRSGLQWYDDMIGTNHLSKAILDDTLVMEQISRAPHPNIIQYYGCRVRRGFNTSIVLERLDQTLSAYVSTSDFQKLDKIKFFEYFKSAVENLHSLRLAHNDINPDNLMVKNGSPVLIDFDSCQPSILGKS</sequence>
<evidence type="ECO:0000313" key="2">
    <source>
        <dbReference type="EMBL" id="OQE43651.1"/>
    </source>
</evidence>
<keyword evidence="3" id="KW-1185">Reference proteome</keyword>
<evidence type="ECO:0000313" key="3">
    <source>
        <dbReference type="Proteomes" id="UP000191500"/>
    </source>
</evidence>